<comment type="caution">
    <text evidence="1">The sequence shown here is derived from an EMBL/GenBank/DDBJ whole genome shotgun (WGS) entry which is preliminary data.</text>
</comment>
<protein>
    <submittedName>
        <fullName evidence="1">Uncharacterized protein</fullName>
    </submittedName>
</protein>
<organism evidence="1 2">
    <name type="scientific">Shewanella submarina</name>
    <dbReference type="NCBI Taxonomy" id="2016376"/>
    <lineage>
        <taxon>Bacteria</taxon>
        <taxon>Pseudomonadati</taxon>
        <taxon>Pseudomonadota</taxon>
        <taxon>Gammaproteobacteria</taxon>
        <taxon>Alteromonadales</taxon>
        <taxon>Shewanellaceae</taxon>
        <taxon>Shewanella</taxon>
    </lineage>
</organism>
<evidence type="ECO:0000313" key="2">
    <source>
        <dbReference type="Proteomes" id="UP001595621"/>
    </source>
</evidence>
<sequence>MLDPSYLRDSQASVFAQEADKKAWAALLSEFVTSVDGRRQNAAMARIEPDKIADMILMLNGELNKRGLSMDGIKQRRTAIANIKNRIRTELQMEPSDFVSACLKLG</sequence>
<name>A0ABV7G536_9GAMM</name>
<gene>
    <name evidence="1" type="ORF">ACFOE0_00255</name>
</gene>
<proteinExistence type="predicted"/>
<dbReference type="EMBL" id="JBHRTD010000001">
    <property type="protein sequence ID" value="MFC3136622.1"/>
    <property type="molecule type" value="Genomic_DNA"/>
</dbReference>
<dbReference type="Proteomes" id="UP001595621">
    <property type="component" value="Unassembled WGS sequence"/>
</dbReference>
<reference evidence="2" key="1">
    <citation type="journal article" date="2019" name="Int. J. Syst. Evol. Microbiol.">
        <title>The Global Catalogue of Microorganisms (GCM) 10K type strain sequencing project: providing services to taxonomists for standard genome sequencing and annotation.</title>
        <authorList>
            <consortium name="The Broad Institute Genomics Platform"/>
            <consortium name="The Broad Institute Genome Sequencing Center for Infectious Disease"/>
            <person name="Wu L."/>
            <person name="Ma J."/>
        </authorList>
    </citation>
    <scope>NUCLEOTIDE SEQUENCE [LARGE SCALE GENOMIC DNA]</scope>
    <source>
        <strain evidence="2">KCTC 52277</strain>
    </source>
</reference>
<accession>A0ABV7G536</accession>
<evidence type="ECO:0000313" key="1">
    <source>
        <dbReference type="EMBL" id="MFC3136622.1"/>
    </source>
</evidence>
<keyword evidence="2" id="KW-1185">Reference proteome</keyword>
<dbReference type="RefSeq" id="WP_248936426.1">
    <property type="nucleotide sequence ID" value="NZ_JAKILF010000005.1"/>
</dbReference>